<dbReference type="CTD" id="6753014"/>
<evidence type="ECO:0000313" key="9">
    <source>
        <dbReference type="EMBL" id="EDV25768.1"/>
    </source>
</evidence>
<dbReference type="PANTHER" id="PTHR31180:SF3">
    <property type="entry name" value="EXPRESSED SEQUENCE EH456644"/>
    <property type="match status" value="1"/>
</dbReference>
<dbReference type="GO" id="GO:0005930">
    <property type="term" value="C:axoneme"/>
    <property type="evidence" value="ECO:0007669"/>
    <property type="project" value="UniProtKB-ARBA"/>
</dbReference>
<dbReference type="KEGG" id="tad:TRIADDRAFT_55198"/>
<keyword evidence="2" id="KW-0963">Cytoplasm</keyword>
<dbReference type="OrthoDB" id="9970063at2759"/>
<protein>
    <submittedName>
        <fullName evidence="9">Uncharacterized protein</fullName>
    </submittedName>
</protein>
<sequence length="147" mass="17237">MAQNQTDLPFMSYVRATTQGEVWDHTDKNKFSQFGWRSGKRDDVYRKGVLVGNWVEEKLDLTSVSKRKCLPSRFSHYYETTYNVEYVSKKSPEIDHQVRKLKSRDKYAFPAHQPELDLPPLRNTYNTFLTTSGAAYVDQWKKFAKTA</sequence>
<evidence type="ECO:0000256" key="1">
    <source>
        <dbReference type="ARBA" id="ARBA00004611"/>
    </source>
</evidence>
<keyword evidence="10" id="KW-1185">Reference proteome</keyword>
<accession>B3RU90</accession>
<dbReference type="PANTHER" id="PTHR31180">
    <property type="entry name" value="CILIA- AND FLAGELLA-ASSOCIATED PROTEIN 107-RELATED"/>
    <property type="match status" value="1"/>
</dbReference>
<dbReference type="Pfam" id="PF06608">
    <property type="entry name" value="CFAP68"/>
    <property type="match status" value="1"/>
</dbReference>
<dbReference type="HOGENOM" id="CLU_117702_0_1_1"/>
<comment type="subcellular location">
    <subcellularLocation>
        <location evidence="1">Cytoplasm</location>
        <location evidence="1">Cytoskeleton</location>
        <location evidence="1">Flagellum axoneme</location>
    </subcellularLocation>
</comment>
<gene>
    <name evidence="9" type="ORF">TRIADDRAFT_55198</name>
</gene>
<keyword evidence="3" id="KW-0282">Flagellum</keyword>
<evidence type="ECO:0000256" key="3">
    <source>
        <dbReference type="ARBA" id="ARBA00022846"/>
    </source>
</evidence>
<evidence type="ECO:0000256" key="6">
    <source>
        <dbReference type="ARBA" id="ARBA00023273"/>
    </source>
</evidence>
<dbReference type="PhylomeDB" id="B3RU90"/>
<evidence type="ECO:0000256" key="2">
    <source>
        <dbReference type="ARBA" id="ARBA00022490"/>
    </source>
</evidence>
<dbReference type="FunCoup" id="B3RU90">
    <property type="interactions" value="42"/>
</dbReference>
<keyword evidence="6" id="KW-0966">Cell projection</keyword>
<evidence type="ECO:0000256" key="7">
    <source>
        <dbReference type="ARBA" id="ARBA00035003"/>
    </source>
</evidence>
<proteinExistence type="predicted"/>
<organism evidence="9 10">
    <name type="scientific">Trichoplax adhaerens</name>
    <name type="common">Trichoplax reptans</name>
    <dbReference type="NCBI Taxonomy" id="10228"/>
    <lineage>
        <taxon>Eukaryota</taxon>
        <taxon>Metazoa</taxon>
        <taxon>Placozoa</taxon>
        <taxon>Uniplacotomia</taxon>
        <taxon>Trichoplacea</taxon>
        <taxon>Trichoplacidae</taxon>
        <taxon>Trichoplax</taxon>
    </lineage>
</organism>
<dbReference type="InParanoid" id="B3RU90"/>
<evidence type="ECO:0000256" key="4">
    <source>
        <dbReference type="ARBA" id="ARBA00023069"/>
    </source>
</evidence>
<dbReference type="EMBL" id="DS985244">
    <property type="protein sequence ID" value="EDV25768.1"/>
    <property type="molecule type" value="Genomic_DNA"/>
</dbReference>
<dbReference type="InterPro" id="IPR009524">
    <property type="entry name" value="CFAP68"/>
</dbReference>
<keyword evidence="4" id="KW-0969">Cilium</keyword>
<dbReference type="STRING" id="10228.B3RU90"/>
<dbReference type="GO" id="GO:0005634">
    <property type="term" value="C:nucleus"/>
    <property type="evidence" value="ECO:0007669"/>
    <property type="project" value="InterPro"/>
</dbReference>
<dbReference type="GeneID" id="6753014"/>
<evidence type="ECO:0000256" key="8">
    <source>
        <dbReference type="ARBA" id="ARBA00046435"/>
    </source>
</evidence>
<comment type="function">
    <text evidence="7">Microtubule inner protein (MIP) part of the dynein-decorated doublet microtubules (DMTs) in cilia axoneme, which is required for motile cilia beating.</text>
</comment>
<dbReference type="Proteomes" id="UP000009022">
    <property type="component" value="Unassembled WGS sequence"/>
</dbReference>
<dbReference type="OMA" id="QYDHYFE"/>
<keyword evidence="5" id="KW-0206">Cytoskeleton</keyword>
<comment type="subunit">
    <text evidence="8">Microtubule inner protein component of sperm flagellar doublet microtubules.</text>
</comment>
<evidence type="ECO:0000313" key="10">
    <source>
        <dbReference type="Proteomes" id="UP000009022"/>
    </source>
</evidence>
<dbReference type="AlphaFoldDB" id="B3RU90"/>
<dbReference type="eggNOG" id="ENOG502S5NG">
    <property type="taxonomic scope" value="Eukaryota"/>
</dbReference>
<dbReference type="InterPro" id="IPR037662">
    <property type="entry name" value="CFAP68/107"/>
</dbReference>
<dbReference type="GO" id="GO:0030317">
    <property type="term" value="P:flagellated sperm motility"/>
    <property type="evidence" value="ECO:0007669"/>
    <property type="project" value="InterPro"/>
</dbReference>
<dbReference type="RefSeq" id="XP_002111801.1">
    <property type="nucleotide sequence ID" value="XM_002111765.1"/>
</dbReference>
<reference evidence="9 10" key="1">
    <citation type="journal article" date="2008" name="Nature">
        <title>The Trichoplax genome and the nature of placozoans.</title>
        <authorList>
            <person name="Srivastava M."/>
            <person name="Begovic E."/>
            <person name="Chapman J."/>
            <person name="Putnam N.H."/>
            <person name="Hellsten U."/>
            <person name="Kawashima T."/>
            <person name="Kuo A."/>
            <person name="Mitros T."/>
            <person name="Salamov A."/>
            <person name="Carpenter M.L."/>
            <person name="Signorovitch A.Y."/>
            <person name="Moreno M.A."/>
            <person name="Kamm K."/>
            <person name="Grimwood J."/>
            <person name="Schmutz J."/>
            <person name="Shapiro H."/>
            <person name="Grigoriev I.V."/>
            <person name="Buss L.W."/>
            <person name="Schierwater B."/>
            <person name="Dellaporta S.L."/>
            <person name="Rokhsar D.S."/>
        </authorList>
    </citation>
    <scope>NUCLEOTIDE SEQUENCE [LARGE SCALE GENOMIC DNA]</scope>
    <source>
        <strain evidence="9 10">Grell-BS-1999</strain>
    </source>
</reference>
<name>B3RU90_TRIAD</name>
<evidence type="ECO:0000256" key="5">
    <source>
        <dbReference type="ARBA" id="ARBA00023212"/>
    </source>
</evidence>